<accession>A0A6B9J143</accession>
<protein>
    <submittedName>
        <fullName evidence="2">Uncharacterized protein</fullName>
    </submittedName>
</protein>
<sequence>MRRINQNYDPSTTSPFLYRRTRKKQRKPGEGMEVIDHHESGEIWWRIVVSSDGLFGIQVRRPEIGRYCNLIVDGLHTFTHDLPALRSQLRAIRNKGEVNNVAIQP</sequence>
<feature type="compositionally biased region" description="Polar residues" evidence="1">
    <location>
        <begin position="1"/>
        <end position="15"/>
    </location>
</feature>
<gene>
    <name evidence="2" type="ORF">RL38J1_142</name>
</gene>
<evidence type="ECO:0000313" key="3">
    <source>
        <dbReference type="Proteomes" id="UP000436513"/>
    </source>
</evidence>
<keyword evidence="3" id="KW-1185">Reference proteome</keyword>
<name>A0A6B9J143_9CAUD</name>
<evidence type="ECO:0000256" key="1">
    <source>
        <dbReference type="SAM" id="MobiDB-lite"/>
    </source>
</evidence>
<organism evidence="2 3">
    <name type="scientific">Rhizobium phage RL38J1</name>
    <dbReference type="NCBI Taxonomy" id="2663232"/>
    <lineage>
        <taxon>Viruses</taxon>
        <taxon>Duplodnaviria</taxon>
        <taxon>Heunggongvirae</taxon>
        <taxon>Uroviricota</taxon>
        <taxon>Caudoviricetes</taxon>
        <taxon>Pootjesviridae</taxon>
        <taxon>Innesvirus</taxon>
        <taxon>Innesvirus RL38J1</taxon>
    </lineage>
</organism>
<dbReference type="EMBL" id="MN549360">
    <property type="protein sequence ID" value="QGZ13979.1"/>
    <property type="molecule type" value="Genomic_DNA"/>
</dbReference>
<evidence type="ECO:0000313" key="2">
    <source>
        <dbReference type="EMBL" id="QGZ13979.1"/>
    </source>
</evidence>
<reference evidence="2 3" key="1">
    <citation type="submission" date="2019-10" db="EMBL/GenBank/DDBJ databases">
        <title>Complete genome sequence of bacteriophage vB_RLeM_RL38JI.</title>
        <authorList>
            <person name="Gunathilake D."/>
            <person name="Bhat S."/>
            <person name="Yost C.K."/>
            <person name="Hynes M.F."/>
        </authorList>
    </citation>
    <scope>NUCLEOTIDE SEQUENCE [LARGE SCALE GENOMIC DNA]</scope>
</reference>
<feature type="region of interest" description="Disordered" evidence="1">
    <location>
        <begin position="1"/>
        <end position="33"/>
    </location>
</feature>
<dbReference type="Proteomes" id="UP000436513">
    <property type="component" value="Segment"/>
</dbReference>
<proteinExistence type="predicted"/>